<evidence type="ECO:0000313" key="1">
    <source>
        <dbReference type="EMBL" id="KAG8507741.1"/>
    </source>
</evidence>
<sequence>MDMLRLTSSILCCGKKKIEYLEDFDDPFPVLMPEKHLDPLKDQGFGHRKTKGSYQCLNAQKGNLDEEENSVQAAQKILLAGNSRLTRLRPAGLRTQAEEWLQAKREEIIETVSKEKETKK</sequence>
<dbReference type="EMBL" id="JAGFMF010012094">
    <property type="protein sequence ID" value="KAG8507741.1"/>
    <property type="molecule type" value="Genomic_DNA"/>
</dbReference>
<name>A0A8J6DGZ2_GALPY</name>
<comment type="caution">
    <text evidence="1">The sequence shown here is derived from an EMBL/GenBank/DDBJ whole genome shotgun (WGS) entry which is preliminary data.</text>
</comment>
<keyword evidence="2" id="KW-1185">Reference proteome</keyword>
<reference evidence="1" key="1">
    <citation type="journal article" date="2021" name="Evol. Appl.">
        <title>The genome of the Pyrenean desman and the effects of bottlenecks and inbreeding on the genomic landscape of an endangered species.</title>
        <authorList>
            <person name="Escoda L."/>
            <person name="Castresana J."/>
        </authorList>
    </citation>
    <scope>NUCLEOTIDE SEQUENCE</scope>
    <source>
        <strain evidence="1">IBE-C5619</strain>
    </source>
</reference>
<dbReference type="Proteomes" id="UP000700334">
    <property type="component" value="Unassembled WGS sequence"/>
</dbReference>
<proteinExistence type="predicted"/>
<organism evidence="1 2">
    <name type="scientific">Galemys pyrenaicus</name>
    <name type="common">Iberian desman</name>
    <name type="synonym">Pyrenean desman</name>
    <dbReference type="NCBI Taxonomy" id="202257"/>
    <lineage>
        <taxon>Eukaryota</taxon>
        <taxon>Metazoa</taxon>
        <taxon>Chordata</taxon>
        <taxon>Craniata</taxon>
        <taxon>Vertebrata</taxon>
        <taxon>Euteleostomi</taxon>
        <taxon>Mammalia</taxon>
        <taxon>Eutheria</taxon>
        <taxon>Laurasiatheria</taxon>
        <taxon>Eulipotyphla</taxon>
        <taxon>Talpidae</taxon>
        <taxon>Galemys</taxon>
    </lineage>
</organism>
<evidence type="ECO:0000313" key="2">
    <source>
        <dbReference type="Proteomes" id="UP000700334"/>
    </source>
</evidence>
<accession>A0A8J6DGZ2</accession>
<gene>
    <name evidence="1" type="ORF">J0S82_016954</name>
</gene>
<dbReference type="AlphaFoldDB" id="A0A8J6DGZ2"/>
<protein>
    <submittedName>
        <fullName evidence="1">Uncharacterized protein</fullName>
    </submittedName>
</protein>